<dbReference type="InterPro" id="IPR040181">
    <property type="entry name" value="PKHG5/7"/>
</dbReference>
<dbReference type="RefSeq" id="XP_055864767.1">
    <property type="nucleotide sequence ID" value="XM_056008792.1"/>
</dbReference>
<dbReference type="InterPro" id="IPR035899">
    <property type="entry name" value="DBL_dom_sf"/>
</dbReference>
<evidence type="ECO:0000256" key="1">
    <source>
        <dbReference type="SAM" id="MobiDB-lite"/>
    </source>
</evidence>
<keyword evidence="3" id="KW-1185">Reference proteome</keyword>
<name>A0A9W2YPP9_BIOGL</name>
<organism evidence="3 5">
    <name type="scientific">Biomphalaria glabrata</name>
    <name type="common">Bloodfluke planorb</name>
    <name type="synonym">Freshwater snail</name>
    <dbReference type="NCBI Taxonomy" id="6526"/>
    <lineage>
        <taxon>Eukaryota</taxon>
        <taxon>Metazoa</taxon>
        <taxon>Spiralia</taxon>
        <taxon>Lophotrochozoa</taxon>
        <taxon>Mollusca</taxon>
        <taxon>Gastropoda</taxon>
        <taxon>Heterobranchia</taxon>
        <taxon>Euthyneura</taxon>
        <taxon>Panpulmonata</taxon>
        <taxon>Hygrophila</taxon>
        <taxon>Lymnaeoidea</taxon>
        <taxon>Planorbidae</taxon>
        <taxon>Biomphalaria</taxon>
    </lineage>
</organism>
<evidence type="ECO:0000313" key="3">
    <source>
        <dbReference type="Proteomes" id="UP001165740"/>
    </source>
</evidence>
<dbReference type="GO" id="GO:0030139">
    <property type="term" value="C:endocytic vesicle"/>
    <property type="evidence" value="ECO:0007669"/>
    <property type="project" value="TreeGrafter"/>
</dbReference>
<evidence type="ECO:0000313" key="5">
    <source>
        <dbReference type="RefSeq" id="XP_055864766.1"/>
    </source>
</evidence>
<dbReference type="CDD" id="cd00160">
    <property type="entry name" value="RhoGEF"/>
    <property type="match status" value="1"/>
</dbReference>
<protein>
    <submittedName>
        <fullName evidence="4 5">Uncharacterized protein LOC106056078 isoform X1</fullName>
    </submittedName>
</protein>
<dbReference type="GeneID" id="106056078"/>
<accession>A0A9W2YPP9</accession>
<evidence type="ECO:0000259" key="2">
    <source>
        <dbReference type="PROSITE" id="PS50010"/>
    </source>
</evidence>
<dbReference type="GO" id="GO:0005085">
    <property type="term" value="F:guanyl-nucleotide exchange factor activity"/>
    <property type="evidence" value="ECO:0007669"/>
    <property type="project" value="InterPro"/>
</dbReference>
<dbReference type="Pfam" id="PF02196">
    <property type="entry name" value="RBD"/>
    <property type="match status" value="1"/>
</dbReference>
<sequence>MSFTHRAKKKLIGSFSKRKKFKLTSLDKKSEKFPPPVPKSRPPLPNFSQHAYEEKGKLQPAKSLPELWDETFRQELSVPAPLSASSASLSYSLDSVGFTQSVNKGFDPMAPIDETRARSASLGDVQFQSGLSLRTLSQNERVFPYGDAHLPLKDIANSLDQKQREMSLIPIHCHSRSSIESEFAREHLLETSLRNFVAGKTSKLKKIFRSRSFSSPSQVFGNSLSSPTSDYSATSSNGFSSCSSIPEVISTGHNGADLSPDNAENTDLENVFEDAFNGSCLSAKDDCSGKLTPEEETYQAALRISPCFDDNLENPSEHSDSVAVIIPRMDNSVLKKIHYFETIGDFERPYLERESYVTNNRHNISPELDTANVAFQKANSSNDKQIRPKDLPHLTTSASVRHQKTMFRSASSLSVFSRVFPDLSSGTPRLNFNKFKRSQSIPETSVLCSCGRGCETRCSLMDEEVDNTQDIFMDAADEFVDGDSSLKVCHHPQCMEDNLERPLQLCRTCDITIHKQPEFSGHLVLDTGKKRGQAVKQPVINAENDSEDSDPMDTQTSVSDDQVDGLYVKYTSKYRNRSPSEVEKKLQRRKALRKKNSNDGLDAALAQIADPENFDSPTLSRMDSAPDLRSSRDHISRRDSSQSDWSYSGVHVEPLDSPSDTFTIGGSSARSRVRRQNRVTGSDYITLMFGKGSDSKEDSEVVSAVESLTLRETIAPLLERRNLDLYGVNVFLEKSKTPLPMDCDIFHLKGTTLEIKEKDDKEVEQPNPNKKSSSTKSSSGKNNKQSGRNSRRDSVGVVPVLLEPPPNKQRRGSLQLPFREHFFNKGDSKSTEGLKVYDDNFGSLRGRDKYNKLSIDDTFYPPTSPSGTWTEAKKNKSQKLSVVNLFTTTGNKDRERQDQLTEILNRFSTNGLPPLPDLLTLDRPHFDESMFIMELNWRLLVDGDESLTKKQQEHQEAIWELLQTEVYYIKQIRVIIDVFRNCLINIQNEGFLNDVETDRLFSNIDKIYECNCTFWQKYLLPVLIMSREYKKPLDPLICKSGFVEHFPQLFEVYFKYVIEHKACLDYAKSCMENSDLFKTFILWAEAQKQCNRLKMADILVKPMQRLVKYSLLLQAIFKHTENEIERADLKEMIQSVDKVCSAANNSLQRREEYEKLEAVKNIIDNSDAIEAPTDECAKIIQEYSNNFSLLAPITGFRESVHRSLLFQASLKMREAQNTKTDVECFLFTDLILICKSKKSDKYKIIKPPMRLDQLVVSDLKEKNSFLLIYMNEYRVPISAFTFQNDPGAIRLWLEKFREAQKEFKNRKLHESLILPRKIVDSPSAPEDSESTVLTTVPSDQSIISYPRTESVESADQFLPTLTTPGDLPTELGHSSSTGDIESRSSRLSQKELLHINTDPKMSSNSDFCLSDLHPDGAGGNQSVKHKQVTTCRSVPNINVAHNSSDSKSQKNINDSGIFNDSEIVNSLPGSVDYNSVGQISGSDQYFVDEDLSKQRLNARRVSRSEKRYHTADSIQEIKNLEKDSTIHKRLSWRTDVDQSKNISSKVLSTDSMRSFPSSSGVSSTASLHLNMESDITEEVEGSFSSSGSSTQVHKIFSVGGADDMDNGEDDLADNVSNLEASHPKSRSMSDLITKVNSLHVIELKDGIASVAVESSQIKLTPADIIKFKKLKHQVLEDANIESSEV</sequence>
<dbReference type="SUPFAM" id="SSF54236">
    <property type="entry name" value="Ubiquitin-like"/>
    <property type="match status" value="1"/>
</dbReference>
<dbReference type="Gene3D" id="2.30.29.30">
    <property type="entry name" value="Pleckstrin-homology domain (PH domain)/Phosphotyrosine-binding domain (PTB)"/>
    <property type="match status" value="1"/>
</dbReference>
<feature type="region of interest" description="Disordered" evidence="1">
    <location>
        <begin position="538"/>
        <end position="562"/>
    </location>
</feature>
<evidence type="ECO:0000313" key="4">
    <source>
        <dbReference type="RefSeq" id="XP_055864764.1"/>
    </source>
</evidence>
<feature type="compositionally biased region" description="Low complexity" evidence="1">
    <location>
        <begin position="1358"/>
        <end position="1371"/>
    </location>
</feature>
<feature type="compositionally biased region" description="Low complexity" evidence="1">
    <location>
        <begin position="765"/>
        <end position="788"/>
    </location>
</feature>
<dbReference type="InterPro" id="IPR029071">
    <property type="entry name" value="Ubiquitin-like_domsf"/>
</dbReference>
<feature type="region of interest" description="Disordered" evidence="1">
    <location>
        <begin position="757"/>
        <end position="812"/>
    </location>
</feature>
<proteinExistence type="predicted"/>
<dbReference type="GO" id="GO:0005886">
    <property type="term" value="C:plasma membrane"/>
    <property type="evidence" value="ECO:0007669"/>
    <property type="project" value="TreeGrafter"/>
</dbReference>
<dbReference type="GO" id="GO:0007266">
    <property type="term" value="P:Rho protein signal transduction"/>
    <property type="evidence" value="ECO:0007669"/>
    <property type="project" value="TreeGrafter"/>
</dbReference>
<feature type="region of interest" description="Disordered" evidence="1">
    <location>
        <begin position="574"/>
        <end position="599"/>
    </location>
</feature>
<evidence type="ECO:0000313" key="6">
    <source>
        <dbReference type="RefSeq" id="XP_055864767.1"/>
    </source>
</evidence>
<dbReference type="InterPro" id="IPR003116">
    <property type="entry name" value="RBD_dom"/>
</dbReference>
<feature type="compositionally biased region" description="Basic residues" evidence="1">
    <location>
        <begin position="586"/>
        <end position="595"/>
    </location>
</feature>
<dbReference type="GO" id="GO:0030424">
    <property type="term" value="C:axon"/>
    <property type="evidence" value="ECO:0007669"/>
    <property type="project" value="TreeGrafter"/>
</dbReference>
<dbReference type="CDD" id="cd13244">
    <property type="entry name" value="PH_PLEKHG5_G6"/>
    <property type="match status" value="1"/>
</dbReference>
<dbReference type="PROSITE" id="PS50010">
    <property type="entry name" value="DH_2"/>
    <property type="match status" value="1"/>
</dbReference>
<dbReference type="RefSeq" id="XP_055864764.1">
    <property type="nucleotide sequence ID" value="XM_056008789.1"/>
</dbReference>
<dbReference type="InterPro" id="IPR011993">
    <property type="entry name" value="PH-like_dom_sf"/>
</dbReference>
<dbReference type="InterPro" id="IPR000219">
    <property type="entry name" value="DH_dom"/>
</dbReference>
<feature type="region of interest" description="Disordered" evidence="1">
    <location>
        <begin position="26"/>
        <end position="48"/>
    </location>
</feature>
<reference evidence="4 5" key="1">
    <citation type="submission" date="2025-04" db="UniProtKB">
        <authorList>
            <consortium name="RefSeq"/>
        </authorList>
    </citation>
    <scope>IDENTIFICATION</scope>
</reference>
<dbReference type="SMART" id="SM00325">
    <property type="entry name" value="RhoGEF"/>
    <property type="match status" value="1"/>
</dbReference>
<dbReference type="PANTHER" id="PTHR13217">
    <property type="entry name" value="PLECKSTRIN HOMOLOGY DOMAIN-CONTAINING FAMILY G MEMBER 7"/>
    <property type="match status" value="1"/>
</dbReference>
<dbReference type="RefSeq" id="XP_055864766.1">
    <property type="nucleotide sequence ID" value="XM_056008791.1"/>
</dbReference>
<gene>
    <name evidence="4 5 6" type="primary">LOC106056078</name>
</gene>
<feature type="compositionally biased region" description="Basic and acidic residues" evidence="1">
    <location>
        <begin position="624"/>
        <end position="641"/>
    </location>
</feature>
<feature type="region of interest" description="Disordered" evidence="1">
    <location>
        <begin position="1358"/>
        <end position="1386"/>
    </location>
</feature>
<dbReference type="SUPFAM" id="SSF50729">
    <property type="entry name" value="PH domain-like"/>
    <property type="match status" value="1"/>
</dbReference>
<feature type="region of interest" description="Disordered" evidence="1">
    <location>
        <begin position="612"/>
        <end position="675"/>
    </location>
</feature>
<dbReference type="PANTHER" id="PTHR13217:SF11">
    <property type="entry name" value="PLECKSTRIN HOMOLOGY DOMAIN-CONTAINING FAMILY G MEMBER 5"/>
    <property type="match status" value="1"/>
</dbReference>
<dbReference type="OrthoDB" id="660555at2759"/>
<dbReference type="Proteomes" id="UP001165740">
    <property type="component" value="Chromosome 13"/>
</dbReference>
<feature type="domain" description="DH" evidence="2">
    <location>
        <begin position="953"/>
        <end position="1146"/>
    </location>
</feature>
<dbReference type="GO" id="GO:0043542">
    <property type="term" value="P:endothelial cell migration"/>
    <property type="evidence" value="ECO:0007669"/>
    <property type="project" value="TreeGrafter"/>
</dbReference>
<feature type="compositionally biased region" description="Polar residues" evidence="1">
    <location>
        <begin position="658"/>
        <end position="670"/>
    </location>
</feature>
<dbReference type="Gene3D" id="1.20.900.10">
    <property type="entry name" value="Dbl homology (DH) domain"/>
    <property type="match status" value="1"/>
</dbReference>
<feature type="compositionally biased region" description="Pro residues" evidence="1">
    <location>
        <begin position="33"/>
        <end position="45"/>
    </location>
</feature>
<dbReference type="SUPFAM" id="SSF48065">
    <property type="entry name" value="DBL homology domain (DH-domain)"/>
    <property type="match status" value="1"/>
</dbReference>
<dbReference type="Pfam" id="PF00621">
    <property type="entry name" value="RhoGEF"/>
    <property type="match status" value="1"/>
</dbReference>